<accession>A0AB33J1B6</accession>
<dbReference type="FunFam" id="3.30.1490.100:FF:000004">
    <property type="entry name" value="DNA polymerase IV"/>
    <property type="match status" value="1"/>
</dbReference>
<dbReference type="Pfam" id="PF11798">
    <property type="entry name" value="IMS_HHH"/>
    <property type="match status" value="1"/>
</dbReference>
<keyword evidence="6 16" id="KW-0808">Transferase</keyword>
<dbReference type="Gene3D" id="3.30.70.270">
    <property type="match status" value="1"/>
</dbReference>
<evidence type="ECO:0000256" key="13">
    <source>
        <dbReference type="ARBA" id="ARBA00023125"/>
    </source>
</evidence>
<evidence type="ECO:0000313" key="18">
    <source>
        <dbReference type="EMBL" id="BFO71962.1"/>
    </source>
</evidence>
<evidence type="ECO:0000256" key="10">
    <source>
        <dbReference type="ARBA" id="ARBA00022763"/>
    </source>
</evidence>
<evidence type="ECO:0000256" key="8">
    <source>
        <dbReference type="ARBA" id="ARBA00022705"/>
    </source>
</evidence>
<dbReference type="GO" id="GO:0006261">
    <property type="term" value="P:DNA-templated DNA replication"/>
    <property type="evidence" value="ECO:0007669"/>
    <property type="project" value="UniProtKB-UniRule"/>
</dbReference>
<dbReference type="CDD" id="cd03586">
    <property type="entry name" value="PolY_Pol_IV_kappa"/>
    <property type="match status" value="1"/>
</dbReference>
<evidence type="ECO:0000256" key="14">
    <source>
        <dbReference type="ARBA" id="ARBA00023204"/>
    </source>
</evidence>
<keyword evidence="14 16" id="KW-0234">DNA repair</keyword>
<evidence type="ECO:0000256" key="2">
    <source>
        <dbReference type="ARBA" id="ARBA00010945"/>
    </source>
</evidence>
<evidence type="ECO:0000256" key="16">
    <source>
        <dbReference type="HAMAP-Rule" id="MF_01113"/>
    </source>
</evidence>
<dbReference type="InterPro" id="IPR043128">
    <property type="entry name" value="Rev_trsase/Diguanyl_cyclase"/>
</dbReference>
<evidence type="ECO:0000256" key="1">
    <source>
        <dbReference type="ARBA" id="ARBA00004496"/>
    </source>
</evidence>
<keyword evidence="11 16" id="KW-0460">Magnesium</keyword>
<name>A0AB33J1B6_9BACT</name>
<comment type="subunit">
    <text evidence="3 16">Monomer.</text>
</comment>
<gene>
    <name evidence="16 18" type="primary">dinB</name>
    <name evidence="18" type="ORF">GTC17253_19280</name>
</gene>
<feature type="binding site" evidence="16">
    <location>
        <position position="108"/>
    </location>
    <ligand>
        <name>Mg(2+)</name>
        <dbReference type="ChEBI" id="CHEBI:18420"/>
    </ligand>
</feature>
<keyword evidence="8 16" id="KW-0235">DNA replication</keyword>
<organism evidence="18">
    <name type="scientific">Prevotella sp. GTC17253</name>
    <dbReference type="NCBI Taxonomy" id="3236793"/>
    <lineage>
        <taxon>Bacteria</taxon>
        <taxon>Pseudomonadati</taxon>
        <taxon>Bacteroidota</taxon>
        <taxon>Bacteroidia</taxon>
        <taxon>Bacteroidales</taxon>
        <taxon>Prevotellaceae</taxon>
        <taxon>Prevotella</taxon>
    </lineage>
</organism>
<dbReference type="SUPFAM" id="SSF100879">
    <property type="entry name" value="Lesion bypass DNA polymerase (Y-family), little finger domain"/>
    <property type="match status" value="1"/>
</dbReference>
<dbReference type="InterPro" id="IPR024728">
    <property type="entry name" value="PolY_HhH_motif"/>
</dbReference>
<dbReference type="GO" id="GO:0000287">
    <property type="term" value="F:magnesium ion binding"/>
    <property type="evidence" value="ECO:0007669"/>
    <property type="project" value="UniProtKB-UniRule"/>
</dbReference>
<dbReference type="EC" id="2.7.7.7" evidence="16"/>
<dbReference type="Pfam" id="PF11799">
    <property type="entry name" value="IMS_C"/>
    <property type="match status" value="1"/>
</dbReference>
<evidence type="ECO:0000256" key="15">
    <source>
        <dbReference type="ARBA" id="ARBA00049244"/>
    </source>
</evidence>
<keyword evidence="13 16" id="KW-0238">DNA-binding</keyword>
<feature type="site" description="Substrate discrimination" evidence="16">
    <location>
        <position position="19"/>
    </location>
</feature>
<keyword evidence="4 16" id="KW-0515">Mutator protein</keyword>
<evidence type="ECO:0000256" key="6">
    <source>
        <dbReference type="ARBA" id="ARBA00022679"/>
    </source>
</evidence>
<keyword evidence="12 16" id="KW-0239">DNA-directed DNA polymerase</keyword>
<dbReference type="GO" id="GO:0009432">
    <property type="term" value="P:SOS response"/>
    <property type="evidence" value="ECO:0007669"/>
    <property type="project" value="TreeGrafter"/>
</dbReference>
<dbReference type="InterPro" id="IPR036775">
    <property type="entry name" value="DNA_pol_Y-fam_lit_finger_sf"/>
</dbReference>
<dbReference type="GO" id="GO:0042276">
    <property type="term" value="P:error-prone translesion synthesis"/>
    <property type="evidence" value="ECO:0007669"/>
    <property type="project" value="TreeGrafter"/>
</dbReference>
<feature type="domain" description="UmuC" evidence="17">
    <location>
        <begin position="10"/>
        <end position="190"/>
    </location>
</feature>
<dbReference type="PANTHER" id="PTHR11076">
    <property type="entry name" value="DNA REPAIR POLYMERASE UMUC / TRANSFERASE FAMILY MEMBER"/>
    <property type="match status" value="1"/>
</dbReference>
<evidence type="ECO:0000256" key="7">
    <source>
        <dbReference type="ARBA" id="ARBA00022695"/>
    </source>
</evidence>
<comment type="subcellular location">
    <subcellularLocation>
        <location evidence="1 16">Cytoplasm</location>
    </subcellularLocation>
</comment>
<keyword evidence="5 16" id="KW-0963">Cytoplasm</keyword>
<dbReference type="InterPro" id="IPR001126">
    <property type="entry name" value="UmuC"/>
</dbReference>
<dbReference type="Gene3D" id="3.30.1490.100">
    <property type="entry name" value="DNA polymerase, Y-family, little finger domain"/>
    <property type="match status" value="1"/>
</dbReference>
<evidence type="ECO:0000256" key="11">
    <source>
        <dbReference type="ARBA" id="ARBA00022842"/>
    </source>
</evidence>
<keyword evidence="10 16" id="KW-0227">DNA damage</keyword>
<dbReference type="NCBIfam" id="NF002677">
    <property type="entry name" value="PRK02406.1"/>
    <property type="match status" value="1"/>
</dbReference>
<dbReference type="GO" id="GO:0003684">
    <property type="term" value="F:damaged DNA binding"/>
    <property type="evidence" value="ECO:0007669"/>
    <property type="project" value="InterPro"/>
</dbReference>
<dbReference type="GO" id="GO:0003887">
    <property type="term" value="F:DNA-directed DNA polymerase activity"/>
    <property type="evidence" value="ECO:0007669"/>
    <property type="project" value="UniProtKB-UniRule"/>
</dbReference>
<feature type="active site" evidence="16">
    <location>
        <position position="109"/>
    </location>
</feature>
<dbReference type="EMBL" id="AP035785">
    <property type="protein sequence ID" value="BFO71962.1"/>
    <property type="molecule type" value="Genomic_DNA"/>
</dbReference>
<keyword evidence="9 16" id="KW-0479">Metal-binding</keyword>
<dbReference type="GO" id="GO:0005829">
    <property type="term" value="C:cytosol"/>
    <property type="evidence" value="ECO:0007669"/>
    <property type="project" value="TreeGrafter"/>
</dbReference>
<sequence length="376" mass="42609">MTIVPNLRKIIHVDMDAFYASVEQRDDPSLRGKPIAVGGDGERSVLTTASYEARRFGVHSAMPTSKAKRLCPELILVPVDFEKYRAVSSRVHAIFRDYTDVVEPISLDEAFLDVTNNKKGIELAVDIAREIRHRIKSELRLTASAGVSYNKLLAKIASDYRKPDGLTVIHPSRALEFLARLPIEDFWGVGAKTAERMHALGIFSGLQLQQCSQEMLVRHFGKMGGVFYQFAHGVDLRPVEAHYIRKSLGCERTFSKDLSQHSSLVIELYHLTEELVRRIAKKGFKGTTLTLKVKYSDFTQVTRSMTRRQVFESKEDILSAAKQLMAQIEAEHHEIRLLGLSVSHSHGDGEEERAEWTELEIPFPEWIDGEMKFLDV</sequence>
<comment type="catalytic activity">
    <reaction evidence="15 16">
        <text>DNA(n) + a 2'-deoxyribonucleoside 5'-triphosphate = DNA(n+1) + diphosphate</text>
        <dbReference type="Rhea" id="RHEA:22508"/>
        <dbReference type="Rhea" id="RHEA-COMP:17339"/>
        <dbReference type="Rhea" id="RHEA-COMP:17340"/>
        <dbReference type="ChEBI" id="CHEBI:33019"/>
        <dbReference type="ChEBI" id="CHEBI:61560"/>
        <dbReference type="ChEBI" id="CHEBI:173112"/>
        <dbReference type="EC" id="2.7.7.7"/>
    </reaction>
</comment>
<dbReference type="Gene3D" id="3.40.1170.60">
    <property type="match status" value="1"/>
</dbReference>
<dbReference type="PANTHER" id="PTHR11076:SF33">
    <property type="entry name" value="DNA POLYMERASE KAPPA"/>
    <property type="match status" value="1"/>
</dbReference>
<comment type="cofactor">
    <cofactor evidence="16">
        <name>Mg(2+)</name>
        <dbReference type="ChEBI" id="CHEBI:18420"/>
    </cofactor>
    <text evidence="16">Binds 2 magnesium ions per subunit.</text>
</comment>
<keyword evidence="7 16" id="KW-0548">Nucleotidyltransferase</keyword>
<dbReference type="InterPro" id="IPR050116">
    <property type="entry name" value="DNA_polymerase-Y"/>
</dbReference>
<feature type="binding site" evidence="16">
    <location>
        <position position="14"/>
    </location>
    <ligand>
        <name>Mg(2+)</name>
        <dbReference type="ChEBI" id="CHEBI:18420"/>
    </ligand>
</feature>
<dbReference type="InterPro" id="IPR043502">
    <property type="entry name" value="DNA/RNA_pol_sf"/>
</dbReference>
<dbReference type="AlphaFoldDB" id="A0AB33J1B6"/>
<evidence type="ECO:0000256" key="12">
    <source>
        <dbReference type="ARBA" id="ARBA00022932"/>
    </source>
</evidence>
<dbReference type="FunFam" id="3.40.1170.60:FF:000001">
    <property type="entry name" value="DNA polymerase IV"/>
    <property type="match status" value="1"/>
</dbReference>
<dbReference type="Pfam" id="PF00817">
    <property type="entry name" value="IMS"/>
    <property type="match status" value="1"/>
</dbReference>
<dbReference type="SUPFAM" id="SSF56672">
    <property type="entry name" value="DNA/RNA polymerases"/>
    <property type="match status" value="1"/>
</dbReference>
<evidence type="ECO:0000256" key="5">
    <source>
        <dbReference type="ARBA" id="ARBA00022490"/>
    </source>
</evidence>
<comment type="function">
    <text evidence="16">Poorly processive, error-prone DNA polymerase involved in untargeted mutagenesis. Copies undamaged DNA at stalled replication forks, which arise in vivo from mismatched or misaligned primer ends. These misaligned primers can be extended by PolIV. Exhibits no 3'-5' exonuclease (proofreading) activity. May be involved in translesional synthesis, in conjunction with the beta clamp from PolIII.</text>
</comment>
<dbReference type="HAMAP" id="MF_01113">
    <property type="entry name" value="DNApol_IV"/>
    <property type="match status" value="1"/>
</dbReference>
<dbReference type="GO" id="GO:0006281">
    <property type="term" value="P:DNA repair"/>
    <property type="evidence" value="ECO:0007669"/>
    <property type="project" value="UniProtKB-UniRule"/>
</dbReference>
<dbReference type="PROSITE" id="PS50173">
    <property type="entry name" value="UMUC"/>
    <property type="match status" value="1"/>
</dbReference>
<evidence type="ECO:0000259" key="17">
    <source>
        <dbReference type="PROSITE" id="PS50173"/>
    </source>
</evidence>
<dbReference type="InterPro" id="IPR017961">
    <property type="entry name" value="DNA_pol_Y-fam_little_finger"/>
</dbReference>
<dbReference type="Gene3D" id="1.10.150.20">
    <property type="entry name" value="5' to 3' exonuclease, C-terminal subdomain"/>
    <property type="match status" value="1"/>
</dbReference>
<protein>
    <recommendedName>
        <fullName evidence="16">DNA polymerase IV</fullName>
        <shortName evidence="16">Pol IV</shortName>
        <ecNumber evidence="16">2.7.7.7</ecNumber>
    </recommendedName>
</protein>
<evidence type="ECO:0000256" key="4">
    <source>
        <dbReference type="ARBA" id="ARBA00022457"/>
    </source>
</evidence>
<evidence type="ECO:0000256" key="3">
    <source>
        <dbReference type="ARBA" id="ARBA00011245"/>
    </source>
</evidence>
<comment type="similarity">
    <text evidence="2 16">Belongs to the DNA polymerase type-Y family.</text>
</comment>
<reference evidence="18" key="1">
    <citation type="submission" date="2024-07" db="EMBL/GenBank/DDBJ databases">
        <title>Complete genome sequence of Prevotella sp. YM-2024 GTC17253.</title>
        <authorList>
            <person name="Hayashi M."/>
            <person name="Muto Y."/>
            <person name="Tanaka K."/>
            <person name="Niwa H."/>
        </authorList>
    </citation>
    <scope>NUCLEOTIDE SEQUENCE</scope>
    <source>
        <strain evidence="18">GTC17253</strain>
    </source>
</reference>
<evidence type="ECO:0000256" key="9">
    <source>
        <dbReference type="ARBA" id="ARBA00022723"/>
    </source>
</evidence>
<dbReference type="FunFam" id="1.10.150.20:FF:000019">
    <property type="entry name" value="DNA polymerase IV"/>
    <property type="match status" value="1"/>
</dbReference>
<proteinExistence type="inferred from homology"/>
<dbReference type="InterPro" id="IPR022880">
    <property type="entry name" value="DNApol_IV"/>
</dbReference>